<evidence type="ECO:0000313" key="2">
    <source>
        <dbReference type="Proteomes" id="UP000081671"/>
    </source>
</evidence>
<dbReference type="InterPro" id="IPR031518">
    <property type="entry name" value="DUF4693"/>
</dbReference>
<dbReference type="InParanoid" id="A0A1S3ES04"/>
<dbReference type="PANTHER" id="PTHR14870">
    <property type="entry name" value="TUBULIN EPSILON AND DELTA COMPLEX PROTEIN 2"/>
    <property type="match status" value="1"/>
</dbReference>
<dbReference type="PANTHER" id="PTHR14870:SF1">
    <property type="entry name" value="TUBULIN EPSILON AND DELTA COMPLEX PROTEIN 2"/>
    <property type="match status" value="1"/>
</dbReference>
<dbReference type="GeneID" id="105981890"/>
<dbReference type="FunCoup" id="A0A1S3ES04">
    <property type="interactions" value="230"/>
</dbReference>
<dbReference type="OrthoDB" id="9939072at2759"/>
<feature type="region of interest" description="Disordered" evidence="1">
    <location>
        <begin position="317"/>
        <end position="345"/>
    </location>
</feature>
<feature type="compositionally biased region" description="Low complexity" evidence="1">
    <location>
        <begin position="318"/>
        <end position="327"/>
    </location>
</feature>
<dbReference type="KEGG" id="dord:105981890"/>
<evidence type="ECO:0000256" key="1">
    <source>
        <dbReference type="SAM" id="MobiDB-lite"/>
    </source>
</evidence>
<dbReference type="Proteomes" id="UP000081671">
    <property type="component" value="Unplaced"/>
</dbReference>
<reference evidence="3" key="1">
    <citation type="submission" date="2025-08" db="UniProtKB">
        <authorList>
            <consortium name="RefSeq"/>
        </authorList>
    </citation>
    <scope>IDENTIFICATION</scope>
    <source>
        <tissue evidence="3">Kidney</tissue>
    </source>
</reference>
<dbReference type="Pfam" id="PF15764">
    <property type="entry name" value="DUF4693"/>
    <property type="match status" value="2"/>
</dbReference>
<dbReference type="CTD" id="80178"/>
<keyword evidence="2" id="KW-1185">Reference proteome</keyword>
<organism evidence="2 3">
    <name type="scientific">Dipodomys ordii</name>
    <name type="common">Ord's kangaroo rat</name>
    <dbReference type="NCBI Taxonomy" id="10020"/>
    <lineage>
        <taxon>Eukaryota</taxon>
        <taxon>Metazoa</taxon>
        <taxon>Chordata</taxon>
        <taxon>Craniata</taxon>
        <taxon>Vertebrata</taxon>
        <taxon>Euteleostomi</taxon>
        <taxon>Mammalia</taxon>
        <taxon>Eutheria</taxon>
        <taxon>Euarchontoglires</taxon>
        <taxon>Glires</taxon>
        <taxon>Rodentia</taxon>
        <taxon>Castorimorpha</taxon>
        <taxon>Heteromyidae</taxon>
        <taxon>Dipodomyinae</taxon>
        <taxon>Dipodomys</taxon>
    </lineage>
</organism>
<evidence type="ECO:0000313" key="3">
    <source>
        <dbReference type="RefSeq" id="XP_012866694.1"/>
    </source>
</evidence>
<feature type="region of interest" description="Disordered" evidence="1">
    <location>
        <begin position="22"/>
        <end position="135"/>
    </location>
</feature>
<proteinExistence type="predicted"/>
<dbReference type="RefSeq" id="XP_012866694.1">
    <property type="nucleotide sequence ID" value="XM_013011240.1"/>
</dbReference>
<protein>
    <submittedName>
        <fullName evidence="3">Uncharacterized protein C16orf59 homolog</fullName>
    </submittedName>
</protein>
<name>A0A1S3ES04_DIPOR</name>
<accession>A0A1S3ES04</accession>
<sequence length="424" mass="45445">MGIEGGCSVAFARNSQARPWLHCLDRDPAGTSAPDPPPVPESKDAEPCPAPTPSPQELKELELLTQALEKAARVRKGIPKAGGRDRHPSEKSGSKAAALGPAGNRVPVTKPTKGLRQTTTQAKEPTGPKLLSVGDRKYAGIGPQATTCGPRLQDQPLAPCAVPVATEAFTLERKGTQLRLPGAFRKAAAQNSRLWAQLNSTQTGDSTDATRAAKIHFLRNMQPLLSGRLQSGHRALSLMCAQSGSLSPRPSAVEVEAEAQRLQEACAMLRLRMQEELAVAPADWMQEYRCLLTLEGLQAMAGQCLHRLKDLCAAATEQTPGPQLGKPPQTPPPRRGEADPSQSPPLLLYTSTEELQTLAALKLQVAMLEQQIHLEKVLMAELLPLIAAQEPRGPAWLALCRAAHSLLCEGGARFLTVLRDDPAD</sequence>
<feature type="compositionally biased region" description="Basic and acidic residues" evidence="1">
    <location>
        <begin position="82"/>
        <end position="93"/>
    </location>
</feature>
<dbReference type="STRING" id="10020.ENSDORP00000011705"/>
<dbReference type="AlphaFoldDB" id="A0A1S3ES04"/>
<gene>
    <name evidence="3" type="primary">LOC105981890</name>
</gene>